<dbReference type="RefSeq" id="WP_145351569.1">
    <property type="nucleotide sequence ID" value="NZ_CP036262.1"/>
</dbReference>
<accession>A0A517MET5</accession>
<dbReference type="EMBL" id="CP036262">
    <property type="protein sequence ID" value="QDS93394.1"/>
    <property type="molecule type" value="Genomic_DNA"/>
</dbReference>
<organism evidence="2 3">
    <name type="scientific">Roseimaritima multifibrata</name>
    <dbReference type="NCBI Taxonomy" id="1930274"/>
    <lineage>
        <taxon>Bacteria</taxon>
        <taxon>Pseudomonadati</taxon>
        <taxon>Planctomycetota</taxon>
        <taxon>Planctomycetia</taxon>
        <taxon>Pirellulales</taxon>
        <taxon>Pirellulaceae</taxon>
        <taxon>Roseimaritima</taxon>
    </lineage>
</organism>
<dbReference type="AlphaFoldDB" id="A0A517MET5"/>
<dbReference type="Proteomes" id="UP000320672">
    <property type="component" value="Chromosome"/>
</dbReference>
<evidence type="ECO:0000313" key="3">
    <source>
        <dbReference type="Proteomes" id="UP000320672"/>
    </source>
</evidence>
<keyword evidence="1" id="KW-1133">Transmembrane helix</keyword>
<proteinExistence type="predicted"/>
<name>A0A517MET5_9BACT</name>
<keyword evidence="1" id="KW-0472">Membrane</keyword>
<feature type="transmembrane region" description="Helical" evidence="1">
    <location>
        <begin position="21"/>
        <end position="39"/>
    </location>
</feature>
<evidence type="ECO:0000256" key="1">
    <source>
        <dbReference type="SAM" id="Phobius"/>
    </source>
</evidence>
<dbReference type="OrthoDB" id="281807at2"/>
<dbReference type="KEGG" id="rml:FF011L_21640"/>
<keyword evidence="1" id="KW-0812">Transmembrane</keyword>
<evidence type="ECO:0000313" key="2">
    <source>
        <dbReference type="EMBL" id="QDS93394.1"/>
    </source>
</evidence>
<protein>
    <recommendedName>
        <fullName evidence="4">Transmembrane protein</fullName>
    </recommendedName>
</protein>
<keyword evidence="3" id="KW-1185">Reference proteome</keyword>
<sequence length="202" mass="21975">MFFFPVRTPGSRLLRRLTCSLLLVVLSCGWIGVPFYGPVAEKEGRFPCEHCACGCSSALYCWDKCCCHSDQEKLQWAAENDVVPPEFLVIRVAQAFSASGLVEAPKCGSCCGGKTATCSQPANADAQADGTPSDSSRARLVRLEDAAKCRGIDMIWTLFSNIVVPSSPATLLCVLPMLLFRLQVFDLQAESMSYSPDPPVPW</sequence>
<gene>
    <name evidence="2" type="ORF">FF011L_21640</name>
</gene>
<evidence type="ECO:0008006" key="4">
    <source>
        <dbReference type="Google" id="ProtNLM"/>
    </source>
</evidence>
<dbReference type="PROSITE" id="PS51257">
    <property type="entry name" value="PROKAR_LIPOPROTEIN"/>
    <property type="match status" value="1"/>
</dbReference>
<reference evidence="2 3" key="1">
    <citation type="submission" date="2019-02" db="EMBL/GenBank/DDBJ databases">
        <title>Deep-cultivation of Planctomycetes and their phenomic and genomic characterization uncovers novel biology.</title>
        <authorList>
            <person name="Wiegand S."/>
            <person name="Jogler M."/>
            <person name="Boedeker C."/>
            <person name="Pinto D."/>
            <person name="Vollmers J."/>
            <person name="Rivas-Marin E."/>
            <person name="Kohn T."/>
            <person name="Peeters S.H."/>
            <person name="Heuer A."/>
            <person name="Rast P."/>
            <person name="Oberbeckmann S."/>
            <person name="Bunk B."/>
            <person name="Jeske O."/>
            <person name="Meyerdierks A."/>
            <person name="Storesund J.E."/>
            <person name="Kallscheuer N."/>
            <person name="Luecker S."/>
            <person name="Lage O.M."/>
            <person name="Pohl T."/>
            <person name="Merkel B.J."/>
            <person name="Hornburger P."/>
            <person name="Mueller R.-W."/>
            <person name="Bruemmer F."/>
            <person name="Labrenz M."/>
            <person name="Spormann A.M."/>
            <person name="Op den Camp H."/>
            <person name="Overmann J."/>
            <person name="Amann R."/>
            <person name="Jetten M.S.M."/>
            <person name="Mascher T."/>
            <person name="Medema M.H."/>
            <person name="Devos D.P."/>
            <person name="Kaster A.-K."/>
            <person name="Ovreas L."/>
            <person name="Rohde M."/>
            <person name="Galperin M.Y."/>
            <person name="Jogler C."/>
        </authorList>
    </citation>
    <scope>NUCLEOTIDE SEQUENCE [LARGE SCALE GENOMIC DNA]</scope>
    <source>
        <strain evidence="2 3">FF011L</strain>
    </source>
</reference>